<keyword evidence="3" id="KW-1185">Reference proteome</keyword>
<dbReference type="HOGENOM" id="CLU_930287_0_0_5"/>
<dbReference type="OrthoDB" id="7836704at2"/>
<dbReference type="eggNOG" id="ENOG5032QJ2">
    <property type="taxonomic scope" value="Bacteria"/>
</dbReference>
<reference evidence="2 3" key="1">
    <citation type="journal article" date="2007" name="J. Bacteriol.">
        <title>The complete genome sequence of Roseobacter denitrificans reveals a mixotrophic rather than photosynthetic metabolism.</title>
        <authorList>
            <person name="Swingley W.D."/>
            <person name="Sadekar S."/>
            <person name="Mastrian S.D."/>
            <person name="Matthies H.J."/>
            <person name="Hao J."/>
            <person name="Ramos H."/>
            <person name="Acharya C.R."/>
            <person name="Conrad A.L."/>
            <person name="Taylor H.L."/>
            <person name="Dejesa L.C."/>
            <person name="Shah M.K."/>
            <person name="O'huallachain M.E."/>
            <person name="Lince M.T."/>
            <person name="Blankenship R.E."/>
            <person name="Beatty J.T."/>
            <person name="Touchman J.W."/>
        </authorList>
    </citation>
    <scope>NUCLEOTIDE SEQUENCE [LARGE SCALE GENOMIC DNA]</scope>
    <source>
        <strain evidence="3">ATCC 33942 / OCh 114</strain>
    </source>
</reference>
<dbReference type="KEGG" id="rde:RD1_2564"/>
<accession>Q166H2</accession>
<dbReference type="Proteomes" id="UP000007029">
    <property type="component" value="Chromosome"/>
</dbReference>
<feature type="chain" id="PRO_5004184065" description="SGNH hydrolase-type esterase domain-containing protein" evidence="1">
    <location>
        <begin position="29"/>
        <end position="299"/>
    </location>
</feature>
<evidence type="ECO:0000256" key="1">
    <source>
        <dbReference type="SAM" id="SignalP"/>
    </source>
</evidence>
<organism evidence="2 3">
    <name type="scientific">Roseobacter denitrificans (strain ATCC 33942 / OCh 114)</name>
    <name type="common">Erythrobacter sp. (strain OCh 114)</name>
    <name type="synonym">Roseobacter denitrificans</name>
    <dbReference type="NCBI Taxonomy" id="375451"/>
    <lineage>
        <taxon>Bacteria</taxon>
        <taxon>Pseudomonadati</taxon>
        <taxon>Pseudomonadota</taxon>
        <taxon>Alphaproteobacteria</taxon>
        <taxon>Rhodobacterales</taxon>
        <taxon>Roseobacteraceae</taxon>
        <taxon>Roseobacter</taxon>
    </lineage>
</organism>
<proteinExistence type="predicted"/>
<evidence type="ECO:0008006" key="4">
    <source>
        <dbReference type="Google" id="ProtNLM"/>
    </source>
</evidence>
<evidence type="ECO:0000313" key="3">
    <source>
        <dbReference type="Proteomes" id="UP000007029"/>
    </source>
</evidence>
<dbReference type="EMBL" id="CP000362">
    <property type="protein sequence ID" value="ABG32121.1"/>
    <property type="molecule type" value="Genomic_DNA"/>
</dbReference>
<name>Q166H2_ROSDO</name>
<gene>
    <name evidence="2" type="ordered locus">RD1_2564</name>
</gene>
<keyword evidence="1" id="KW-0732">Signal</keyword>
<evidence type="ECO:0000313" key="2">
    <source>
        <dbReference type="EMBL" id="ABG32121.1"/>
    </source>
</evidence>
<feature type="signal peptide" evidence="1">
    <location>
        <begin position="1"/>
        <end position="28"/>
    </location>
</feature>
<protein>
    <recommendedName>
        <fullName evidence="4">SGNH hydrolase-type esterase domain-containing protein</fullName>
    </recommendedName>
</protein>
<sequence>MGKTRGWVVTLVRCAAVTAMLASGPAMAQEFKSPDILVLGDSQISFGSGPVFVDFLSNIEARCAPSGRDKRRLKNFDPQNTGVIGVRSSSIHSWTARSGAAKGSICDVDQKWKVNAGTYGVVNKTDNQFKQMGQGRNYQFCTAGKSPFEAMFQEGYYDPDLLILSFLGNAARRWADNPDLAIKDAQRLSAHLPQDLPCVFMTTAPAYTKKVAKLRARAQANIKSAFAQTGNRCVFVEGITPETVAANQSTPRFFRRNDAGKVKDPYHPNERGARHFFDLRGPAICKAVFSALGGSGSGS</sequence>
<dbReference type="AlphaFoldDB" id="Q166H2"/>